<evidence type="ECO:0000313" key="1">
    <source>
        <dbReference type="EMBL" id="BCB71694.1"/>
    </source>
</evidence>
<dbReference type="Proteomes" id="UP000501053">
    <property type="component" value="Chromosome"/>
</dbReference>
<keyword evidence="2" id="KW-1185">Reference proteome</keyword>
<gene>
    <name evidence="1" type="ORF">HMEPL2_20450</name>
</gene>
<dbReference type="EMBL" id="AP022869">
    <property type="protein sequence ID" value="BCB71694.1"/>
    <property type="molecule type" value="Genomic_DNA"/>
</dbReference>
<dbReference type="Gene3D" id="3.40.800.20">
    <property type="entry name" value="Histone deacetylase domain"/>
    <property type="match status" value="1"/>
</dbReference>
<protein>
    <submittedName>
        <fullName evidence="1">Uncharacterized protein</fullName>
    </submittedName>
</protein>
<proteinExistence type="predicted"/>
<name>A0A6F8XD74_9GAMM</name>
<dbReference type="AlphaFoldDB" id="A0A6F8XD74"/>
<sequence length="59" mass="6565">MIYQLDVVLYDAGVDVHHDDRLGYLSLSSNGLYARDRYVLDLRRHAAIPVAAADVLAAH</sequence>
<dbReference type="RefSeq" id="WP_197746065.1">
    <property type="nucleotide sequence ID" value="NZ_AP022869.1"/>
</dbReference>
<dbReference type="SUPFAM" id="SSF52768">
    <property type="entry name" value="Arginase/deacetylase"/>
    <property type="match status" value="1"/>
</dbReference>
<accession>A0A6F8XD74</accession>
<dbReference type="InterPro" id="IPR037138">
    <property type="entry name" value="His_deacetylse_dom_sf"/>
</dbReference>
<dbReference type="InterPro" id="IPR023696">
    <property type="entry name" value="Ureohydrolase_dom_sf"/>
</dbReference>
<reference evidence="1 2" key="1">
    <citation type="submission" date="2020-03" db="EMBL/GenBank/DDBJ databases">
        <title>Complete Genome Sequence of Halomonas meridiana strain Eplume2, isolated from hydrothermal-plume in the north east Pacific Ocean.</title>
        <authorList>
            <person name="Kurihara Y."/>
            <person name="Kawai S."/>
            <person name="Sakai A."/>
            <person name="Galipon J."/>
            <person name="Arakawa K."/>
        </authorList>
    </citation>
    <scope>NUCLEOTIDE SEQUENCE [LARGE SCALE GENOMIC DNA]</scope>
    <source>
        <strain evidence="1 2">Eplume2</strain>
    </source>
</reference>
<evidence type="ECO:0000313" key="2">
    <source>
        <dbReference type="Proteomes" id="UP000501053"/>
    </source>
</evidence>
<organism evidence="1 2">
    <name type="scientific">Vreelandella aquamarina</name>
    <dbReference type="NCBI Taxonomy" id="77097"/>
    <lineage>
        <taxon>Bacteria</taxon>
        <taxon>Pseudomonadati</taxon>
        <taxon>Pseudomonadota</taxon>
        <taxon>Gammaproteobacteria</taxon>
        <taxon>Oceanospirillales</taxon>
        <taxon>Halomonadaceae</taxon>
        <taxon>Vreelandella</taxon>
    </lineage>
</organism>